<keyword evidence="2" id="KW-0949">S-adenosyl-L-methionine</keyword>
<comment type="similarity">
    <text evidence="6">Belongs to the radical SAM superfamily. Anaerobic sulfatase-maturating enzyme family.</text>
</comment>
<dbReference type="InterPro" id="IPR007197">
    <property type="entry name" value="rSAM"/>
</dbReference>
<dbReference type="InterPro" id="IPR023867">
    <property type="entry name" value="Sulphatase_maturase_rSAM"/>
</dbReference>
<feature type="domain" description="Radical SAM core" evidence="7">
    <location>
        <begin position="34"/>
        <end position="283"/>
    </location>
</feature>
<dbReference type="SFLD" id="SFLDG01067">
    <property type="entry name" value="SPASM/twitch_domain_containing"/>
    <property type="match status" value="1"/>
</dbReference>
<dbReference type="SFLD" id="SFLDG01384">
    <property type="entry name" value="thioether_bond_formation_requi"/>
    <property type="match status" value="1"/>
</dbReference>
<dbReference type="PANTHER" id="PTHR43273:SF3">
    <property type="entry name" value="ANAEROBIC SULFATASE-MATURATING ENZYME HOMOLOG ASLB-RELATED"/>
    <property type="match status" value="1"/>
</dbReference>
<evidence type="ECO:0000313" key="8">
    <source>
        <dbReference type="EMBL" id="KAB1442927.1"/>
    </source>
</evidence>
<comment type="cofactor">
    <cofactor evidence="1">
        <name>[4Fe-4S] cluster</name>
        <dbReference type="ChEBI" id="CHEBI:49883"/>
    </cofactor>
</comment>
<reference evidence="8 9" key="1">
    <citation type="journal article" date="2017" name="Int. J. Syst. Evol. Microbiol.">
        <title>Desulfovibrio senegalensis sp. nov., a mesophilic sulfate reducer isolated from marine sediment.</title>
        <authorList>
            <person name="Thioye A."/>
            <person name="Gam Z.B.A."/>
            <person name="Mbengue M."/>
            <person name="Cayol J.L."/>
            <person name="Joseph-Bartoli M."/>
            <person name="Toure-Kane C."/>
            <person name="Labat M."/>
        </authorList>
    </citation>
    <scope>NUCLEOTIDE SEQUENCE [LARGE SCALE GENOMIC DNA]</scope>
    <source>
        <strain evidence="8 9">DSM 101509</strain>
    </source>
</reference>
<evidence type="ECO:0000256" key="2">
    <source>
        <dbReference type="ARBA" id="ARBA00022691"/>
    </source>
</evidence>
<protein>
    <submittedName>
        <fullName evidence="8">Radical SAM protein</fullName>
    </submittedName>
</protein>
<evidence type="ECO:0000256" key="5">
    <source>
        <dbReference type="ARBA" id="ARBA00023014"/>
    </source>
</evidence>
<dbReference type="SFLD" id="SFLDG01386">
    <property type="entry name" value="main_SPASM_domain-containing"/>
    <property type="match status" value="1"/>
</dbReference>
<evidence type="ECO:0000256" key="4">
    <source>
        <dbReference type="ARBA" id="ARBA00023004"/>
    </source>
</evidence>
<organism evidence="8 9">
    <name type="scientific">Pseudodesulfovibrio senegalensis</name>
    <dbReference type="NCBI Taxonomy" id="1721087"/>
    <lineage>
        <taxon>Bacteria</taxon>
        <taxon>Pseudomonadati</taxon>
        <taxon>Thermodesulfobacteriota</taxon>
        <taxon>Desulfovibrionia</taxon>
        <taxon>Desulfovibrionales</taxon>
        <taxon>Desulfovibrionaceae</taxon>
    </lineage>
</organism>
<dbReference type="AlphaFoldDB" id="A0A6N6N750"/>
<keyword evidence="3" id="KW-0479">Metal-binding</keyword>
<dbReference type="CDD" id="cd01335">
    <property type="entry name" value="Radical_SAM"/>
    <property type="match status" value="1"/>
</dbReference>
<dbReference type="InterPro" id="IPR058240">
    <property type="entry name" value="rSAM_sf"/>
</dbReference>
<evidence type="ECO:0000256" key="1">
    <source>
        <dbReference type="ARBA" id="ARBA00001966"/>
    </source>
</evidence>
<keyword evidence="9" id="KW-1185">Reference proteome</keyword>
<gene>
    <name evidence="8" type="ORF">F8A88_01235</name>
</gene>
<comment type="caution">
    <text evidence="8">The sequence shown here is derived from an EMBL/GenBank/DDBJ whole genome shotgun (WGS) entry which is preliminary data.</text>
</comment>
<dbReference type="GO" id="GO:0046872">
    <property type="term" value="F:metal ion binding"/>
    <property type="evidence" value="ECO:0007669"/>
    <property type="project" value="UniProtKB-KW"/>
</dbReference>
<dbReference type="PANTHER" id="PTHR43273">
    <property type="entry name" value="ANAEROBIC SULFATASE-MATURATING ENZYME HOMOLOG ASLB-RELATED"/>
    <property type="match status" value="1"/>
</dbReference>
<name>A0A6N6N750_9BACT</name>
<proteinExistence type="inferred from homology"/>
<dbReference type="GO" id="GO:0051536">
    <property type="term" value="F:iron-sulfur cluster binding"/>
    <property type="evidence" value="ECO:0007669"/>
    <property type="project" value="UniProtKB-KW"/>
</dbReference>
<dbReference type="PROSITE" id="PS51918">
    <property type="entry name" value="RADICAL_SAM"/>
    <property type="match status" value="1"/>
</dbReference>
<dbReference type="Gene3D" id="3.20.20.70">
    <property type="entry name" value="Aldolase class I"/>
    <property type="match status" value="1"/>
</dbReference>
<dbReference type="GO" id="GO:0016491">
    <property type="term" value="F:oxidoreductase activity"/>
    <property type="evidence" value="ECO:0007669"/>
    <property type="project" value="InterPro"/>
</dbReference>
<dbReference type="EMBL" id="WAIE01000001">
    <property type="protein sequence ID" value="KAB1442927.1"/>
    <property type="molecule type" value="Genomic_DNA"/>
</dbReference>
<dbReference type="SFLD" id="SFLDS00029">
    <property type="entry name" value="Radical_SAM"/>
    <property type="match status" value="1"/>
</dbReference>
<evidence type="ECO:0000259" key="7">
    <source>
        <dbReference type="PROSITE" id="PS51918"/>
    </source>
</evidence>
<evidence type="ECO:0000256" key="3">
    <source>
        <dbReference type="ARBA" id="ARBA00022723"/>
    </source>
</evidence>
<dbReference type="Pfam" id="PF04055">
    <property type="entry name" value="Radical_SAM"/>
    <property type="match status" value="1"/>
</dbReference>
<accession>A0A6N6N750</accession>
<keyword evidence="5" id="KW-0411">Iron-sulfur</keyword>
<keyword evidence="4" id="KW-0408">Iron</keyword>
<dbReference type="SUPFAM" id="SSF102114">
    <property type="entry name" value="Radical SAM enzymes"/>
    <property type="match status" value="1"/>
</dbReference>
<evidence type="ECO:0000256" key="6">
    <source>
        <dbReference type="ARBA" id="ARBA00023601"/>
    </source>
</evidence>
<dbReference type="InterPro" id="IPR013785">
    <property type="entry name" value="Aldolase_TIM"/>
</dbReference>
<sequence length="402" mass="44112">MWTSSAACSKRHPTTATGDAALAAGSPDQAIEAPRPLGRLTLCVSQQCNLACAYCYGATDGYMGTRQRMPAHTALKAVRTCAAARHIRHVQFFGGEPLLNRQCIYVTVHELESMHRQGILPSMPSLSMATNLTLMDEDMARFMAEKNMRAATSLDGPQVIHDRLRTDRAGNGSHARVMHGLDLLRKHGVPFTLECTYTTRHFRNGHDIPDMCDYLHAQRPHRFDIVLAAVPGNASLDPSQGPLWHDILRSHTESLEHVLDVWAQGETMRHGLAMDVLRSERPEPETFCTAGSSNVAVAADGGCYPCHMMIGMERFRSESPLQTLGAGQPCRKPDFAACAGCHARDLCVICVGKMLMYAPEAPRPHSHLCEFTQHSLAALVRAFDARMPALCDNKKAPPAPVQ</sequence>
<dbReference type="Proteomes" id="UP000438699">
    <property type="component" value="Unassembled WGS sequence"/>
</dbReference>
<evidence type="ECO:0000313" key="9">
    <source>
        <dbReference type="Proteomes" id="UP000438699"/>
    </source>
</evidence>